<feature type="chain" id="PRO_5035900636" description="FAS1 domain-containing protein" evidence="9">
    <location>
        <begin position="26"/>
        <end position="223"/>
    </location>
</feature>
<comment type="subcellular location">
    <subcellularLocation>
        <location evidence="1">Cell membrane</location>
        <topology evidence="1">Lipid-anchor</topology>
        <topology evidence="1">GPI-anchor</topology>
    </subcellularLocation>
</comment>
<keyword evidence="5 9" id="KW-0732">Signal</keyword>
<reference evidence="11" key="3">
    <citation type="submission" date="2022-06" db="UniProtKB">
        <authorList>
            <consortium name="EnsemblPlants"/>
        </authorList>
    </citation>
    <scope>IDENTIFICATION</scope>
</reference>
<dbReference type="GO" id="GO:0005886">
    <property type="term" value="C:plasma membrane"/>
    <property type="evidence" value="ECO:0007669"/>
    <property type="project" value="UniProtKB-SubCell"/>
</dbReference>
<dbReference type="PROSITE" id="PS50213">
    <property type="entry name" value="FAS1"/>
    <property type="match status" value="1"/>
</dbReference>
<protein>
    <recommendedName>
        <fullName evidence="10">FAS1 domain-containing protein</fullName>
    </recommendedName>
</protein>
<dbReference type="SUPFAM" id="SSF82153">
    <property type="entry name" value="FAS1 domain"/>
    <property type="match status" value="1"/>
</dbReference>
<dbReference type="AlphaFoldDB" id="A0A8R7PC36"/>
<gene>
    <name evidence="11" type="primary">LOC125536274</name>
</gene>
<evidence type="ECO:0000256" key="3">
    <source>
        <dbReference type="ARBA" id="ARBA00022475"/>
    </source>
</evidence>
<comment type="function">
    <text evidence="7">May be a cell surface adhesion protein.</text>
</comment>
<dbReference type="Gramene" id="TuG1812G0200001794.01.T01">
    <property type="protein sequence ID" value="TuG1812G0200001794.01.T01"/>
    <property type="gene ID" value="TuG1812G0200001794.01"/>
</dbReference>
<evidence type="ECO:0000256" key="6">
    <source>
        <dbReference type="ARBA" id="ARBA00023136"/>
    </source>
</evidence>
<evidence type="ECO:0000313" key="11">
    <source>
        <dbReference type="EnsemblPlants" id="TuG1812G0200001794.01.T01"/>
    </source>
</evidence>
<dbReference type="GeneID" id="125536274"/>
<comment type="similarity">
    <text evidence="2">Belongs to the fasciclin-like AGP family.</text>
</comment>
<evidence type="ECO:0000256" key="9">
    <source>
        <dbReference type="SAM" id="SignalP"/>
    </source>
</evidence>
<keyword evidence="8" id="KW-1133">Transmembrane helix</keyword>
<evidence type="ECO:0000256" key="5">
    <source>
        <dbReference type="ARBA" id="ARBA00022729"/>
    </source>
</evidence>
<evidence type="ECO:0000256" key="7">
    <source>
        <dbReference type="ARBA" id="ARBA00024686"/>
    </source>
</evidence>
<dbReference type="Pfam" id="PF02469">
    <property type="entry name" value="Fasciclin"/>
    <property type="match status" value="1"/>
</dbReference>
<proteinExistence type="inferred from homology"/>
<reference evidence="12" key="1">
    <citation type="journal article" date="2013" name="Nature">
        <title>Draft genome of the wheat A-genome progenitor Triticum urartu.</title>
        <authorList>
            <person name="Ling H.Q."/>
            <person name="Zhao S."/>
            <person name="Liu D."/>
            <person name="Wang J."/>
            <person name="Sun H."/>
            <person name="Zhang C."/>
            <person name="Fan H."/>
            <person name="Li D."/>
            <person name="Dong L."/>
            <person name="Tao Y."/>
            <person name="Gao C."/>
            <person name="Wu H."/>
            <person name="Li Y."/>
            <person name="Cui Y."/>
            <person name="Guo X."/>
            <person name="Zheng S."/>
            <person name="Wang B."/>
            <person name="Yu K."/>
            <person name="Liang Q."/>
            <person name="Yang W."/>
            <person name="Lou X."/>
            <person name="Chen J."/>
            <person name="Feng M."/>
            <person name="Jian J."/>
            <person name="Zhang X."/>
            <person name="Luo G."/>
            <person name="Jiang Y."/>
            <person name="Liu J."/>
            <person name="Wang Z."/>
            <person name="Sha Y."/>
            <person name="Zhang B."/>
            <person name="Wu H."/>
            <person name="Tang D."/>
            <person name="Shen Q."/>
            <person name="Xue P."/>
            <person name="Zou S."/>
            <person name="Wang X."/>
            <person name="Liu X."/>
            <person name="Wang F."/>
            <person name="Yang Y."/>
            <person name="An X."/>
            <person name="Dong Z."/>
            <person name="Zhang K."/>
            <person name="Zhang X."/>
            <person name="Luo M.C."/>
            <person name="Dvorak J."/>
            <person name="Tong Y."/>
            <person name="Wang J."/>
            <person name="Yang H."/>
            <person name="Li Z."/>
            <person name="Wang D."/>
            <person name="Zhang A."/>
            <person name="Wang J."/>
        </authorList>
    </citation>
    <scope>NUCLEOTIDE SEQUENCE</scope>
    <source>
        <strain evidence="12">cv. G1812</strain>
    </source>
</reference>
<dbReference type="InterPro" id="IPR000782">
    <property type="entry name" value="FAS1_domain"/>
</dbReference>
<reference evidence="11" key="2">
    <citation type="submission" date="2018-03" db="EMBL/GenBank/DDBJ databases">
        <title>The Triticum urartu genome reveals the dynamic nature of wheat genome evolution.</title>
        <authorList>
            <person name="Ling H."/>
            <person name="Ma B."/>
            <person name="Shi X."/>
            <person name="Liu H."/>
            <person name="Dong L."/>
            <person name="Sun H."/>
            <person name="Cao Y."/>
            <person name="Gao Q."/>
            <person name="Zheng S."/>
            <person name="Li Y."/>
            <person name="Yu Y."/>
            <person name="Du H."/>
            <person name="Qi M."/>
            <person name="Li Y."/>
            <person name="Yu H."/>
            <person name="Cui Y."/>
            <person name="Wang N."/>
            <person name="Chen C."/>
            <person name="Wu H."/>
            <person name="Zhao Y."/>
            <person name="Zhang J."/>
            <person name="Li Y."/>
            <person name="Zhou W."/>
            <person name="Zhang B."/>
            <person name="Hu W."/>
            <person name="Eijk M."/>
            <person name="Tang J."/>
            <person name="Witsenboer H."/>
            <person name="Zhao S."/>
            <person name="Li Z."/>
            <person name="Zhang A."/>
            <person name="Wang D."/>
            <person name="Liang C."/>
        </authorList>
    </citation>
    <scope>NUCLEOTIDE SEQUENCE [LARGE SCALE GENOMIC DNA]</scope>
    <source>
        <strain evidence="11">cv. G1812</strain>
    </source>
</reference>
<keyword evidence="4" id="KW-0336">GPI-anchor</keyword>
<keyword evidence="8" id="KW-0812">Transmembrane</keyword>
<dbReference type="OrthoDB" id="603603at2759"/>
<dbReference type="EnsemblPlants" id="TuG1812G0200001794.01.T01">
    <property type="protein sequence ID" value="TuG1812G0200001794.01.T01"/>
    <property type="gene ID" value="TuG1812G0200001794.01"/>
</dbReference>
<accession>A0A8R7PC36</accession>
<keyword evidence="4" id="KW-0449">Lipoprotein</keyword>
<evidence type="ECO:0000256" key="2">
    <source>
        <dbReference type="ARBA" id="ARBA00007843"/>
    </source>
</evidence>
<sequence>MPFAGAVAPCTTILLLLLLVPCAEGQPPEATPPGGTAIGQILTKNGCGAFAGLVAATAGVGQVLREQSDAGLTVFCPDDGAVAAFTPRFSNLTADRQASLLLYHGLAVRSSEVELSLLTRLGGEIEVRTLDRGRWGYGMLTICDCGGTMRLSSSPPSFTMPDEARVTNTVVYNDRLTLYLIDAVLVPGAPAVFDYSDSLVTVCFLLGIVTLVLGSCVLSVIRA</sequence>
<dbReference type="InterPro" id="IPR045003">
    <property type="entry name" value="FLA_A"/>
</dbReference>
<keyword evidence="4" id="KW-0325">Glycoprotein</keyword>
<keyword evidence="6 8" id="KW-0472">Membrane</keyword>
<dbReference type="Gene3D" id="2.30.180.10">
    <property type="entry name" value="FAS1 domain"/>
    <property type="match status" value="1"/>
</dbReference>
<dbReference type="GO" id="GO:0098552">
    <property type="term" value="C:side of membrane"/>
    <property type="evidence" value="ECO:0007669"/>
    <property type="project" value="UniProtKB-KW"/>
</dbReference>
<evidence type="ECO:0000259" key="10">
    <source>
        <dbReference type="PROSITE" id="PS50213"/>
    </source>
</evidence>
<feature type="domain" description="FAS1" evidence="10">
    <location>
        <begin position="34"/>
        <end position="185"/>
    </location>
</feature>
<keyword evidence="12" id="KW-1185">Reference proteome</keyword>
<name>A0A8R7PC36_TRIUA</name>
<dbReference type="InterPro" id="IPR036378">
    <property type="entry name" value="FAS1_dom_sf"/>
</dbReference>
<dbReference type="RefSeq" id="XP_048555422.1">
    <property type="nucleotide sequence ID" value="XM_048699465.1"/>
</dbReference>
<evidence type="ECO:0000256" key="8">
    <source>
        <dbReference type="SAM" id="Phobius"/>
    </source>
</evidence>
<dbReference type="SMART" id="SM00554">
    <property type="entry name" value="FAS1"/>
    <property type="match status" value="1"/>
</dbReference>
<dbReference type="KEGG" id="tua:125536267"/>
<dbReference type="PANTHER" id="PTHR32077">
    <property type="entry name" value="FASCICLIN-LIKE ARABINOGALACTAN PROTEIN"/>
    <property type="match status" value="1"/>
</dbReference>
<organism evidence="11 12">
    <name type="scientific">Triticum urartu</name>
    <name type="common">Red wild einkorn</name>
    <name type="synonym">Crithodium urartu</name>
    <dbReference type="NCBI Taxonomy" id="4572"/>
    <lineage>
        <taxon>Eukaryota</taxon>
        <taxon>Viridiplantae</taxon>
        <taxon>Streptophyta</taxon>
        <taxon>Embryophyta</taxon>
        <taxon>Tracheophyta</taxon>
        <taxon>Spermatophyta</taxon>
        <taxon>Magnoliopsida</taxon>
        <taxon>Liliopsida</taxon>
        <taxon>Poales</taxon>
        <taxon>Poaceae</taxon>
        <taxon>BOP clade</taxon>
        <taxon>Pooideae</taxon>
        <taxon>Triticodae</taxon>
        <taxon>Triticeae</taxon>
        <taxon>Triticinae</taxon>
        <taxon>Triticum</taxon>
    </lineage>
</organism>
<dbReference type="GO" id="GO:0009834">
    <property type="term" value="P:plant-type secondary cell wall biogenesis"/>
    <property type="evidence" value="ECO:0007669"/>
    <property type="project" value="TreeGrafter"/>
</dbReference>
<evidence type="ECO:0000256" key="4">
    <source>
        <dbReference type="ARBA" id="ARBA00022622"/>
    </source>
</evidence>
<dbReference type="PANTHER" id="PTHR32077:SF83">
    <property type="entry name" value="OS06G0285100 PROTEIN"/>
    <property type="match status" value="1"/>
</dbReference>
<keyword evidence="3" id="KW-1003">Cell membrane</keyword>
<dbReference type="Proteomes" id="UP000015106">
    <property type="component" value="Chromosome 2"/>
</dbReference>
<feature type="signal peptide" evidence="9">
    <location>
        <begin position="1"/>
        <end position="25"/>
    </location>
</feature>
<evidence type="ECO:0000256" key="1">
    <source>
        <dbReference type="ARBA" id="ARBA00004609"/>
    </source>
</evidence>
<feature type="transmembrane region" description="Helical" evidence="8">
    <location>
        <begin position="199"/>
        <end position="221"/>
    </location>
</feature>
<evidence type="ECO:0000313" key="12">
    <source>
        <dbReference type="Proteomes" id="UP000015106"/>
    </source>
</evidence>